<protein>
    <submittedName>
        <fullName evidence="1">Uncharacterized protein</fullName>
    </submittedName>
</protein>
<dbReference type="Proteomes" id="UP000189545">
    <property type="component" value="Chromosome"/>
</dbReference>
<organism evidence="1 2">
    <name type="scientific">Shewanella psychrophila</name>
    <dbReference type="NCBI Taxonomy" id="225848"/>
    <lineage>
        <taxon>Bacteria</taxon>
        <taxon>Pseudomonadati</taxon>
        <taxon>Pseudomonadota</taxon>
        <taxon>Gammaproteobacteria</taxon>
        <taxon>Alteromonadales</taxon>
        <taxon>Shewanellaceae</taxon>
        <taxon>Shewanella</taxon>
    </lineage>
</organism>
<proteinExistence type="predicted"/>
<dbReference type="KEGG" id="spsw:Sps_05161"/>
<evidence type="ECO:0000313" key="2">
    <source>
        <dbReference type="Proteomes" id="UP000189545"/>
    </source>
</evidence>
<gene>
    <name evidence="1" type="ORF">Sps_05161</name>
</gene>
<dbReference type="OrthoDB" id="6631567at2"/>
<dbReference type="EMBL" id="CP014782">
    <property type="protein sequence ID" value="AQS40230.1"/>
    <property type="molecule type" value="Genomic_DNA"/>
</dbReference>
<accession>A0A1S6HXE6</accession>
<dbReference type="AlphaFoldDB" id="A0A1S6HXE6"/>
<dbReference type="STRING" id="225848.Sps_05161"/>
<keyword evidence="2" id="KW-1185">Reference proteome</keyword>
<name>A0A1S6HXE6_9GAMM</name>
<evidence type="ECO:0000313" key="1">
    <source>
        <dbReference type="EMBL" id="AQS40230.1"/>
    </source>
</evidence>
<reference evidence="1 2" key="1">
    <citation type="submission" date="2016-03" db="EMBL/GenBank/DDBJ databases">
        <title>Complete genome sequence of Shewanella psychrophila WP2, a deep sea bacterium isolated from west Pacific sediment.</title>
        <authorList>
            <person name="Xu G."/>
            <person name="Jian H."/>
        </authorList>
    </citation>
    <scope>NUCLEOTIDE SEQUENCE [LARGE SCALE GENOMIC DNA]</scope>
    <source>
        <strain evidence="1 2">WP2</strain>
    </source>
</reference>
<sequence>MNKSITVPAFLLEMSQQLNSQDNRITADPIFMVCYDKWLTCADDRGNKTIFLVSDDEYYEYAEFSEVVSHMAEYHEEWAVARCSDDEKKELSEALTEDNFEWVTLPESVTIERVEMQKTMEVVKACLTEADAKVFITRKQHDYAPLYIYAFSMCFPPKMIELRKWIMSLTQREVTT</sequence>
<dbReference type="RefSeq" id="WP_077755047.1">
    <property type="nucleotide sequence ID" value="NZ_CP014782.1"/>
</dbReference>